<dbReference type="Pfam" id="PF13548">
    <property type="entry name" value="DUF4126"/>
    <property type="match status" value="1"/>
</dbReference>
<proteinExistence type="predicted"/>
<evidence type="ECO:0000313" key="3">
    <source>
        <dbReference type="EMBL" id="KPL76474.1"/>
    </source>
</evidence>
<dbReference type="Proteomes" id="UP000050514">
    <property type="component" value="Unassembled WGS sequence"/>
</dbReference>
<feature type="transmembrane region" description="Helical" evidence="1">
    <location>
        <begin position="46"/>
        <end position="63"/>
    </location>
</feature>
<evidence type="ECO:0000313" key="4">
    <source>
        <dbReference type="Proteomes" id="UP000050514"/>
    </source>
</evidence>
<keyword evidence="4" id="KW-1185">Reference proteome</keyword>
<name>A0A0N8GMX0_9CHLR</name>
<comment type="caution">
    <text evidence="3">The sequence shown here is derived from an EMBL/GenBank/DDBJ whole genome shotgun (WGS) entry which is preliminary data.</text>
</comment>
<feature type="domain" description="DUF4126" evidence="2">
    <location>
        <begin position="5"/>
        <end position="176"/>
    </location>
</feature>
<keyword evidence="1" id="KW-1133">Transmembrane helix</keyword>
<reference evidence="3 4" key="1">
    <citation type="submission" date="2015-07" db="EMBL/GenBank/DDBJ databases">
        <title>Draft genome of Bellilinea caldifistulae DSM 17877.</title>
        <authorList>
            <person name="Hemp J."/>
            <person name="Ward L.M."/>
            <person name="Pace L.A."/>
            <person name="Fischer W.W."/>
        </authorList>
    </citation>
    <scope>NUCLEOTIDE SEQUENCE [LARGE SCALE GENOMIC DNA]</scope>
    <source>
        <strain evidence="3 4">GOMI-1</strain>
    </source>
</reference>
<gene>
    <name evidence="3" type="ORF">AC812_07095</name>
</gene>
<dbReference type="EMBL" id="LGHJ01000012">
    <property type="protein sequence ID" value="KPL76474.1"/>
    <property type="molecule type" value="Genomic_DNA"/>
</dbReference>
<feature type="transmembrane region" description="Helical" evidence="1">
    <location>
        <begin position="75"/>
        <end position="96"/>
    </location>
</feature>
<protein>
    <recommendedName>
        <fullName evidence="2">DUF4126 domain-containing protein</fullName>
    </recommendedName>
</protein>
<organism evidence="3 4">
    <name type="scientific">Bellilinea caldifistulae</name>
    <dbReference type="NCBI Taxonomy" id="360411"/>
    <lineage>
        <taxon>Bacteria</taxon>
        <taxon>Bacillati</taxon>
        <taxon>Chloroflexota</taxon>
        <taxon>Anaerolineae</taxon>
        <taxon>Anaerolineales</taxon>
        <taxon>Anaerolineaceae</taxon>
        <taxon>Bellilinea</taxon>
    </lineage>
</organism>
<dbReference type="AlphaFoldDB" id="A0A0N8GMX0"/>
<keyword evidence="1" id="KW-0812">Transmembrane</keyword>
<dbReference type="STRING" id="360411.AC812_07095"/>
<keyword evidence="1" id="KW-0472">Membrane</keyword>
<dbReference type="InterPro" id="IPR025196">
    <property type="entry name" value="DUF4126"/>
</dbReference>
<evidence type="ECO:0000259" key="2">
    <source>
        <dbReference type="Pfam" id="PF13548"/>
    </source>
</evidence>
<accession>A0A0N8GMX0</accession>
<feature type="transmembrane region" description="Helical" evidence="1">
    <location>
        <begin position="149"/>
        <end position="174"/>
    </location>
</feature>
<evidence type="ECO:0000256" key="1">
    <source>
        <dbReference type="SAM" id="Phobius"/>
    </source>
</evidence>
<sequence length="186" mass="19678">MLGVFTAFGLSASAGLNAYIPLLVVALLAKFTDLLTLRPPWDALESWWIIGLLVVLSLIEFFADKVPAVNHINDLIQTFIRPTAGAIAFAASANVITDVHPVLSLGLGLLVAGGVHAVKTLAVRPAVTATTGGAGNVPVSIAEDVVSTIFSILAVVVPVVIACLLVLITAYIIWRWYRKAKRLNTV</sequence>